<keyword evidence="3" id="KW-1185">Reference proteome</keyword>
<name>A0A8H4J3I6_9PEZI</name>
<sequence length="412" mass="47607">MDPALVDIGAGAIDRFANSKYYDKVYDRIPNPKKRWSKYKQRRKSTGQADQSGALVKQEYDSPQDQNGYGYDGNYDGDYDYDRRDSRRPRERFRREPDRHDRYDRYSTDDRQQDYYQETPRSHRAERQDYDMIPYRTRPPRAEYNRRALSASGLQGGRAPFTHTDDYSEEEDEISRSRRNFTRAFVETDAFNDPDINGPETPSEAYSGHRSSSIRSRASRRSHAHDSYDVVRFKEQRDTYEYPPPPDAPSGGGMKPADEYVPPPYPTPRSTRAVSIRESGPPPPTRQARVEAYRGSYSARDAYSNAPSYDREPRRHGSVRSSMSRRRRRSKSPYGNGVASAAMGALAGGFLGTELTKGDTLATVAAAVVGAVGAHEAERKYERFEQRKQEKNDRSSYDEDDFYYERRRRRSR</sequence>
<feature type="compositionally biased region" description="Basic and acidic residues" evidence="1">
    <location>
        <begin position="376"/>
        <end position="397"/>
    </location>
</feature>
<evidence type="ECO:0000256" key="1">
    <source>
        <dbReference type="SAM" id="MobiDB-lite"/>
    </source>
</evidence>
<dbReference type="Proteomes" id="UP000572817">
    <property type="component" value="Unassembled WGS sequence"/>
</dbReference>
<organism evidence="2 3">
    <name type="scientific">Botryosphaeria dothidea</name>
    <dbReference type="NCBI Taxonomy" id="55169"/>
    <lineage>
        <taxon>Eukaryota</taxon>
        <taxon>Fungi</taxon>
        <taxon>Dikarya</taxon>
        <taxon>Ascomycota</taxon>
        <taxon>Pezizomycotina</taxon>
        <taxon>Dothideomycetes</taxon>
        <taxon>Dothideomycetes incertae sedis</taxon>
        <taxon>Botryosphaeriales</taxon>
        <taxon>Botryosphaeriaceae</taxon>
        <taxon>Botryosphaeria</taxon>
    </lineage>
</organism>
<evidence type="ECO:0000313" key="3">
    <source>
        <dbReference type="Proteomes" id="UP000572817"/>
    </source>
</evidence>
<feature type="compositionally biased region" description="Basic and acidic residues" evidence="1">
    <location>
        <begin position="224"/>
        <end position="240"/>
    </location>
</feature>
<dbReference type="OrthoDB" id="3939104at2759"/>
<feature type="region of interest" description="Disordered" evidence="1">
    <location>
        <begin position="376"/>
        <end position="412"/>
    </location>
</feature>
<accession>A0A8H4J3I6</accession>
<feature type="compositionally biased region" description="Basic and acidic residues" evidence="1">
    <location>
        <begin position="93"/>
        <end position="113"/>
    </location>
</feature>
<gene>
    <name evidence="2" type="ORF">GTA08_BOTSDO11635</name>
</gene>
<feature type="compositionally biased region" description="Basic residues" evidence="1">
    <location>
        <begin position="316"/>
        <end position="331"/>
    </location>
</feature>
<feature type="compositionally biased region" description="Low complexity" evidence="1">
    <location>
        <begin position="205"/>
        <end position="216"/>
    </location>
</feature>
<evidence type="ECO:0008006" key="4">
    <source>
        <dbReference type="Google" id="ProtNLM"/>
    </source>
</evidence>
<dbReference type="AlphaFoldDB" id="A0A8H4J3I6"/>
<proteinExistence type="predicted"/>
<feature type="region of interest" description="Disordered" evidence="1">
    <location>
        <begin position="32"/>
        <end position="129"/>
    </location>
</feature>
<feature type="compositionally biased region" description="Basic and acidic residues" evidence="1">
    <location>
        <begin position="120"/>
        <end position="129"/>
    </location>
</feature>
<evidence type="ECO:0000313" key="2">
    <source>
        <dbReference type="EMBL" id="KAF4312590.1"/>
    </source>
</evidence>
<reference evidence="2" key="1">
    <citation type="submission" date="2020-04" db="EMBL/GenBank/DDBJ databases">
        <title>Genome Assembly and Annotation of Botryosphaeria dothidea sdau 11-99, a Latent Pathogen of Apple Fruit Ring Rot in China.</title>
        <authorList>
            <person name="Yu C."/>
            <person name="Diao Y."/>
            <person name="Lu Q."/>
            <person name="Zhao J."/>
            <person name="Cui S."/>
            <person name="Peng C."/>
            <person name="He B."/>
            <person name="Liu H."/>
        </authorList>
    </citation>
    <scope>NUCLEOTIDE SEQUENCE [LARGE SCALE GENOMIC DNA]</scope>
    <source>
        <strain evidence="2">Sdau11-99</strain>
    </source>
</reference>
<feature type="region of interest" description="Disordered" evidence="1">
    <location>
        <begin position="189"/>
        <end position="338"/>
    </location>
</feature>
<feature type="region of interest" description="Disordered" evidence="1">
    <location>
        <begin position="149"/>
        <end position="175"/>
    </location>
</feature>
<comment type="caution">
    <text evidence="2">The sequence shown here is derived from an EMBL/GenBank/DDBJ whole genome shotgun (WGS) entry which is preliminary data.</text>
</comment>
<protein>
    <recommendedName>
        <fullName evidence="4">Glycine zipper 2TM domain-containing protein</fullName>
    </recommendedName>
</protein>
<dbReference type="EMBL" id="WWBZ02000002">
    <property type="protein sequence ID" value="KAF4312590.1"/>
    <property type="molecule type" value="Genomic_DNA"/>
</dbReference>
<feature type="compositionally biased region" description="Basic residues" evidence="1">
    <location>
        <begin position="32"/>
        <end position="45"/>
    </location>
</feature>